<gene>
    <name evidence="1" type="ORF">GCM10009104_18270</name>
</gene>
<protein>
    <submittedName>
        <fullName evidence="1">Uncharacterized protein</fullName>
    </submittedName>
</protein>
<comment type="caution">
    <text evidence="1">The sequence shown here is derived from an EMBL/GenBank/DDBJ whole genome shotgun (WGS) entry which is preliminary data.</text>
</comment>
<dbReference type="Proteomes" id="UP001499915">
    <property type="component" value="Unassembled WGS sequence"/>
</dbReference>
<keyword evidence="2" id="KW-1185">Reference proteome</keyword>
<organism evidence="1 2">
    <name type="scientific">Marinobacterium maritimum</name>
    <dbReference type="NCBI Taxonomy" id="500162"/>
    <lineage>
        <taxon>Bacteria</taxon>
        <taxon>Pseudomonadati</taxon>
        <taxon>Pseudomonadota</taxon>
        <taxon>Gammaproteobacteria</taxon>
        <taxon>Oceanospirillales</taxon>
        <taxon>Oceanospirillaceae</taxon>
        <taxon>Marinobacterium</taxon>
    </lineage>
</organism>
<dbReference type="EMBL" id="BAAAET010000002">
    <property type="protein sequence ID" value="GAA0691682.1"/>
    <property type="molecule type" value="Genomic_DNA"/>
</dbReference>
<evidence type="ECO:0000313" key="1">
    <source>
        <dbReference type="EMBL" id="GAA0691682.1"/>
    </source>
</evidence>
<evidence type="ECO:0000313" key="2">
    <source>
        <dbReference type="Proteomes" id="UP001499915"/>
    </source>
</evidence>
<proteinExistence type="predicted"/>
<name>A0ABN1I679_9GAMM</name>
<reference evidence="1 2" key="1">
    <citation type="journal article" date="2019" name="Int. J. Syst. Evol. Microbiol.">
        <title>The Global Catalogue of Microorganisms (GCM) 10K type strain sequencing project: providing services to taxonomists for standard genome sequencing and annotation.</title>
        <authorList>
            <consortium name="The Broad Institute Genomics Platform"/>
            <consortium name="The Broad Institute Genome Sequencing Center for Infectious Disease"/>
            <person name="Wu L."/>
            <person name="Ma J."/>
        </authorList>
    </citation>
    <scope>NUCLEOTIDE SEQUENCE [LARGE SCALE GENOMIC DNA]</scope>
    <source>
        <strain evidence="1 2">JCM 15134</strain>
    </source>
</reference>
<sequence>MVDMDVGGDQCPDAADVKADCVTVAAVTVSGFVALKQAAVDQQAGIVVDVKLVT</sequence>
<accession>A0ABN1I679</accession>